<dbReference type="GO" id="GO:0048367">
    <property type="term" value="P:shoot system development"/>
    <property type="evidence" value="ECO:0007669"/>
    <property type="project" value="InterPro"/>
</dbReference>
<comment type="caution">
    <text evidence="2">The sequence shown here is derived from an EMBL/GenBank/DDBJ whole genome shotgun (WGS) entry which is preliminary data.</text>
</comment>
<feature type="compositionally biased region" description="Polar residues" evidence="1">
    <location>
        <begin position="165"/>
        <end position="178"/>
    </location>
</feature>
<feature type="region of interest" description="Disordered" evidence="1">
    <location>
        <begin position="165"/>
        <end position="224"/>
    </location>
</feature>
<keyword evidence="3" id="KW-1185">Reference proteome</keyword>
<name>A0AAV1XSN4_LUPLU</name>
<accession>A0AAV1XSN4</accession>
<dbReference type="GO" id="GO:0045892">
    <property type="term" value="P:negative regulation of DNA-templated transcription"/>
    <property type="evidence" value="ECO:0007669"/>
    <property type="project" value="InterPro"/>
</dbReference>
<dbReference type="AlphaFoldDB" id="A0AAV1XSN4"/>
<protein>
    <submittedName>
        <fullName evidence="2">Uncharacterized protein</fullName>
    </submittedName>
</protein>
<organism evidence="2 3">
    <name type="scientific">Lupinus luteus</name>
    <name type="common">European yellow lupine</name>
    <dbReference type="NCBI Taxonomy" id="3873"/>
    <lineage>
        <taxon>Eukaryota</taxon>
        <taxon>Viridiplantae</taxon>
        <taxon>Streptophyta</taxon>
        <taxon>Embryophyta</taxon>
        <taxon>Tracheophyta</taxon>
        <taxon>Spermatophyta</taxon>
        <taxon>Magnoliopsida</taxon>
        <taxon>eudicotyledons</taxon>
        <taxon>Gunneridae</taxon>
        <taxon>Pentapetalae</taxon>
        <taxon>rosids</taxon>
        <taxon>fabids</taxon>
        <taxon>Fabales</taxon>
        <taxon>Fabaceae</taxon>
        <taxon>Papilionoideae</taxon>
        <taxon>50 kb inversion clade</taxon>
        <taxon>genistoids sensu lato</taxon>
        <taxon>core genistoids</taxon>
        <taxon>Genisteae</taxon>
        <taxon>Lupinus</taxon>
    </lineage>
</organism>
<dbReference type="EMBL" id="CAXHTB010000017">
    <property type="protein sequence ID" value="CAL0324042.1"/>
    <property type="molecule type" value="Genomic_DNA"/>
</dbReference>
<evidence type="ECO:0000256" key="1">
    <source>
        <dbReference type="SAM" id="MobiDB-lite"/>
    </source>
</evidence>
<feature type="region of interest" description="Disordered" evidence="1">
    <location>
        <begin position="131"/>
        <end position="153"/>
    </location>
</feature>
<evidence type="ECO:0000313" key="3">
    <source>
        <dbReference type="Proteomes" id="UP001497480"/>
    </source>
</evidence>
<evidence type="ECO:0000313" key="2">
    <source>
        <dbReference type="EMBL" id="CAL0324042.1"/>
    </source>
</evidence>
<gene>
    <name evidence="2" type="ORF">LLUT_LOCUS25102</name>
</gene>
<dbReference type="GO" id="GO:0009910">
    <property type="term" value="P:negative regulation of flower development"/>
    <property type="evidence" value="ECO:0007669"/>
    <property type="project" value="InterPro"/>
</dbReference>
<proteinExistence type="predicted"/>
<dbReference type="PANTHER" id="PTHR35504:SF1">
    <property type="entry name" value="PROTEIN EMBRYONIC FLOWER 1"/>
    <property type="match status" value="1"/>
</dbReference>
<dbReference type="InterPro" id="IPR034583">
    <property type="entry name" value="EMF1"/>
</dbReference>
<dbReference type="Proteomes" id="UP001497480">
    <property type="component" value="Unassembled WGS sequence"/>
</dbReference>
<feature type="compositionally biased region" description="Basic residues" evidence="1">
    <location>
        <begin position="144"/>
        <end position="153"/>
    </location>
</feature>
<dbReference type="PANTHER" id="PTHR35504">
    <property type="entry name" value="PROTEIN EMBRYONIC FLOWER 1"/>
    <property type="match status" value="1"/>
</dbReference>
<sequence>MVIIGRGSDSSCGDAVISSDIQQAPVVESIVIRRDIDLNIPIDLSCDNDCLPIDHEIGSENNLNLEVSSIPSSEVCLGFAEEVHRKKRVHEGDEISDIEPVANNVIIEHPTGHLPPQSVACSDVVPTGNTGNIVKDGIQDHHPPKSTHKKRRKMRLITDLLSENQEPGSEQIAGQGSASHPPCNVSADSQTPSTLPDRVDVQEGMSFRKRGRKRKFLPDEESKKPAHMCFQRIENEVQNPQGDARTIDTVLDNISEDALVSTSLQDGMKGHQYKPELERSHTMGKKGITENEGASTEKGMDNSALDVSIIENESNFSKGKGKMLQVDEELDYLSCWKNDELVEDAFAHTREKVLPNMPASVSIPSTQGAPNREGLEEGLHLSLNCYSSIEACSKNGICQTKNWLPLSLTVGTSKPQLTGEDSESNIFTASRHTTNAISRKGKEAHLEEIDGAGNKTKTVQFYDLTTEELGEEAYDDVTMEVLELMGRNQYERSLPDAENRSGLLDKSTQMAKHQAGDRTNGTVRREENVLPAKGNPTNIFYPYGGNQFGLNNVSKTQSPFGLEVLQSKNKPSKGLYFSPMDTFKFGATGASRFNRGVAEHGSSSAALQARGGSNLCKSTPIQHYGASRPWPTLTSNALLGFDAAPRQVSQPTSSSNMNMTSLQSGSMHTIPAMNLLGHIGRGRQSARSFNAGVGAEMLQRAFYFGACSNNLRIDSATSDRTMIKSGKGERSKSAMQSGVSKQFRWPNLERKLDELVSGTDVRGTQGISGPSNTISENLCMLNKNPADFTLSVERNAYTINGEDLKFEKGVPEEMSDLPVHAYKLKRNMKGKMKEHEKV</sequence>
<reference evidence="2 3" key="1">
    <citation type="submission" date="2024-03" db="EMBL/GenBank/DDBJ databases">
        <authorList>
            <person name="Martinez-Hernandez J."/>
        </authorList>
    </citation>
    <scope>NUCLEOTIDE SEQUENCE [LARGE SCALE GENOMIC DNA]</scope>
</reference>